<reference evidence="2" key="1">
    <citation type="journal article" date="2018" name="Genome Biol.">
        <title>SKESA: strategic k-mer extension for scrupulous assemblies.</title>
        <authorList>
            <person name="Souvorov A."/>
            <person name="Agarwala R."/>
            <person name="Lipman D.J."/>
        </authorList>
    </citation>
    <scope>NUCLEOTIDE SEQUENCE</scope>
    <source>
        <strain evidence="2">BCW_3452</strain>
    </source>
</reference>
<name>A0A8H9TGD6_VIBVL</name>
<feature type="transmembrane region" description="Helical" evidence="1">
    <location>
        <begin position="12"/>
        <end position="32"/>
    </location>
</feature>
<accession>A0A8H9TGD6</accession>
<evidence type="ECO:0000256" key="1">
    <source>
        <dbReference type="SAM" id="Phobius"/>
    </source>
</evidence>
<protein>
    <submittedName>
        <fullName evidence="2">Uncharacterized protein</fullName>
    </submittedName>
</protein>
<keyword evidence="1" id="KW-0472">Membrane</keyword>
<keyword evidence="1" id="KW-0812">Transmembrane</keyword>
<organism evidence="2">
    <name type="scientific">Vibrio vulnificus</name>
    <dbReference type="NCBI Taxonomy" id="672"/>
    <lineage>
        <taxon>Bacteria</taxon>
        <taxon>Pseudomonadati</taxon>
        <taxon>Pseudomonadota</taxon>
        <taxon>Gammaproteobacteria</taxon>
        <taxon>Vibrionales</taxon>
        <taxon>Vibrionaceae</taxon>
        <taxon>Vibrio</taxon>
    </lineage>
</organism>
<comment type="caution">
    <text evidence="2">The sequence shown here is derived from an EMBL/GenBank/DDBJ whole genome shotgun (WGS) entry which is preliminary data.</text>
</comment>
<keyword evidence="1" id="KW-1133">Transmembrane helix</keyword>
<dbReference type="Proteomes" id="UP000863257">
    <property type="component" value="Unassembled WGS sequence"/>
</dbReference>
<feature type="transmembrane region" description="Helical" evidence="1">
    <location>
        <begin position="139"/>
        <end position="164"/>
    </location>
</feature>
<evidence type="ECO:0000313" key="2">
    <source>
        <dbReference type="EMBL" id="HAS8541313.1"/>
    </source>
</evidence>
<sequence>MLRLHLKALQTNGIISVRSLILCVLSIAIAYVTPNLLSTFDNDLYSIAVLQQEEVKKVMVPFGTELNNEDYLKILIETSGDTPTGKLAANLLNTEFPPQSLIDLQTLNNTMIGFNNLAISENQMSEEAMSNLQGTLKTIYYLSNFIILFPVFCIGLTLLMASIIHCRNLRQFSAER</sequence>
<dbReference type="EMBL" id="DACRBY010000020">
    <property type="protein sequence ID" value="HAS8541313.1"/>
    <property type="molecule type" value="Genomic_DNA"/>
</dbReference>
<reference evidence="2" key="2">
    <citation type="submission" date="2019-01" db="EMBL/GenBank/DDBJ databases">
        <authorList>
            <consortium name="NCBI Pathogen Detection Project"/>
        </authorList>
    </citation>
    <scope>NUCLEOTIDE SEQUENCE</scope>
    <source>
        <strain evidence="2">BCW_3452</strain>
    </source>
</reference>
<gene>
    <name evidence="2" type="ORF">I7730_16135</name>
</gene>
<proteinExistence type="predicted"/>
<dbReference type="AlphaFoldDB" id="A0A8H9TGD6"/>